<sequence>TVESCTNYGNVMTHLSVRTGGIIGHSNIQIIGCVNKGAVLGDVFTEGNGTNRHGPGWLCGYSGASTATWTNCKACVCGGYVGDYSKYKDDPTSAPDATNQNAFCHANQNFDPSINF</sequence>
<evidence type="ECO:0000313" key="2">
    <source>
        <dbReference type="Proteomes" id="UP000436858"/>
    </source>
</evidence>
<reference evidence="1 2" key="1">
    <citation type="journal article" date="2019" name="Nat. Med.">
        <title>A library of human gut bacterial isolates paired with longitudinal multiomics data enables mechanistic microbiome research.</title>
        <authorList>
            <person name="Poyet M."/>
            <person name="Groussin M."/>
            <person name="Gibbons S.M."/>
            <person name="Avila-Pacheco J."/>
            <person name="Jiang X."/>
            <person name="Kearney S.M."/>
            <person name="Perrotta A.R."/>
            <person name="Berdy B."/>
            <person name="Zhao S."/>
            <person name="Lieberman T.D."/>
            <person name="Swanson P.K."/>
            <person name="Smith M."/>
            <person name="Roesemann S."/>
            <person name="Alexander J.E."/>
            <person name="Rich S.A."/>
            <person name="Livny J."/>
            <person name="Vlamakis H."/>
            <person name="Clish C."/>
            <person name="Bullock K."/>
            <person name="Deik A."/>
            <person name="Scott J."/>
            <person name="Pierce K.A."/>
            <person name="Xavier R.J."/>
            <person name="Alm E.J."/>
        </authorList>
    </citation>
    <scope>NUCLEOTIDE SEQUENCE [LARGE SCALE GENOMIC DNA]</scope>
    <source>
        <strain evidence="1 2">BIOML-A162</strain>
    </source>
</reference>
<feature type="non-terminal residue" evidence="1">
    <location>
        <position position="1"/>
    </location>
</feature>
<dbReference type="AlphaFoldDB" id="A0A6I0S322"/>
<proteinExistence type="predicted"/>
<accession>A0A6I0S322</accession>
<dbReference type="Proteomes" id="UP000436858">
    <property type="component" value="Unassembled WGS sequence"/>
</dbReference>
<evidence type="ECO:0000313" key="1">
    <source>
        <dbReference type="EMBL" id="KAB4459312.1"/>
    </source>
</evidence>
<name>A0A6I0S322_BACT4</name>
<evidence type="ECO:0008006" key="3">
    <source>
        <dbReference type="Google" id="ProtNLM"/>
    </source>
</evidence>
<dbReference type="EMBL" id="WCRY01000210">
    <property type="protein sequence ID" value="KAB4459312.1"/>
    <property type="molecule type" value="Genomic_DNA"/>
</dbReference>
<organism evidence="1 2">
    <name type="scientific">Bacteroides thetaiotaomicron</name>
    <dbReference type="NCBI Taxonomy" id="818"/>
    <lineage>
        <taxon>Bacteria</taxon>
        <taxon>Pseudomonadati</taxon>
        <taxon>Bacteroidota</taxon>
        <taxon>Bacteroidia</taxon>
        <taxon>Bacteroidales</taxon>
        <taxon>Bacteroidaceae</taxon>
        <taxon>Bacteroides</taxon>
    </lineage>
</organism>
<protein>
    <recommendedName>
        <fullName evidence="3">Pectate lyase</fullName>
    </recommendedName>
</protein>
<comment type="caution">
    <text evidence="1">The sequence shown here is derived from an EMBL/GenBank/DDBJ whole genome shotgun (WGS) entry which is preliminary data.</text>
</comment>
<gene>
    <name evidence="1" type="ORF">GAN91_29980</name>
</gene>